<dbReference type="SUPFAM" id="SSF48371">
    <property type="entry name" value="ARM repeat"/>
    <property type="match status" value="1"/>
</dbReference>
<reference evidence="2" key="1">
    <citation type="submission" date="2020-07" db="EMBL/GenBank/DDBJ databases">
        <title>Ethylene signaling mediates host invasion by parasitic plants.</title>
        <authorList>
            <person name="Yoshida S."/>
        </authorList>
    </citation>
    <scope>NUCLEOTIDE SEQUENCE</scope>
    <source>
        <strain evidence="2">Okayama</strain>
    </source>
</reference>
<feature type="domain" description="TORTIFOLIA1/SINE1-2 N-terminal" evidence="1">
    <location>
        <begin position="3"/>
        <end position="220"/>
    </location>
</feature>
<organism evidence="2 3">
    <name type="scientific">Phtheirospermum japonicum</name>
    <dbReference type="NCBI Taxonomy" id="374723"/>
    <lineage>
        <taxon>Eukaryota</taxon>
        <taxon>Viridiplantae</taxon>
        <taxon>Streptophyta</taxon>
        <taxon>Embryophyta</taxon>
        <taxon>Tracheophyta</taxon>
        <taxon>Spermatophyta</taxon>
        <taxon>Magnoliopsida</taxon>
        <taxon>eudicotyledons</taxon>
        <taxon>Gunneridae</taxon>
        <taxon>Pentapetalae</taxon>
        <taxon>asterids</taxon>
        <taxon>lamiids</taxon>
        <taxon>Lamiales</taxon>
        <taxon>Orobanchaceae</taxon>
        <taxon>Orobanchaceae incertae sedis</taxon>
        <taxon>Phtheirospermum</taxon>
    </lineage>
</organism>
<dbReference type="AlphaFoldDB" id="A0A830CU99"/>
<evidence type="ECO:0000313" key="2">
    <source>
        <dbReference type="EMBL" id="GFQ01783.1"/>
    </source>
</evidence>
<dbReference type="OrthoDB" id="1904066at2759"/>
<name>A0A830CU99_9LAMI</name>
<dbReference type="InterPro" id="IPR057600">
    <property type="entry name" value="TORTIFOLIA1/SINE1-2_N"/>
</dbReference>
<dbReference type="PANTHER" id="PTHR31355">
    <property type="entry name" value="MICROTUBULE-ASSOCIATED PROTEIN TORTIFOLIA1"/>
    <property type="match status" value="1"/>
</dbReference>
<dbReference type="Pfam" id="PF24714">
    <property type="entry name" value="TOR1L1_N"/>
    <property type="match status" value="1"/>
</dbReference>
<dbReference type="InterPro" id="IPR011989">
    <property type="entry name" value="ARM-like"/>
</dbReference>
<dbReference type="PANTHER" id="PTHR31355:SF8">
    <property type="entry name" value="TORTIFOLIA1-LIKE PROTEIN 3"/>
    <property type="match status" value="1"/>
</dbReference>
<dbReference type="Proteomes" id="UP000653305">
    <property type="component" value="Unassembled WGS sequence"/>
</dbReference>
<dbReference type="InterPro" id="IPR016024">
    <property type="entry name" value="ARM-type_fold"/>
</dbReference>
<dbReference type="InterPro" id="IPR033337">
    <property type="entry name" value="TORTIFOLIA1/SINE1-2"/>
</dbReference>
<gene>
    <name evidence="2" type="ORF">PHJA_002322200</name>
</gene>
<dbReference type="GO" id="GO:0005874">
    <property type="term" value="C:microtubule"/>
    <property type="evidence" value="ECO:0007669"/>
    <property type="project" value="InterPro"/>
</dbReference>
<proteinExistence type="predicted"/>
<sequence>MGGAPELESIAKSLPTDALPSFLSSISATDSSDKSPVRRQCIRLVPVLSDHHVNSLSPYLSKILSTVVRRLCDPDSSIRSACVAASLSLSSHLTSHLFASITKPFPESLFTKQDSNTQTGAALFLAAVIEGSGNPNFGILRKLLPGLEKLVKCERFKAKSAILASIRSVGGVKGVLNFGRKNVTKNLVICLMEFLSSEYWAARKAGAEALIKIAAVEKDAL</sequence>
<accession>A0A830CU99</accession>
<dbReference type="GO" id="GO:0008017">
    <property type="term" value="F:microtubule binding"/>
    <property type="evidence" value="ECO:0007669"/>
    <property type="project" value="InterPro"/>
</dbReference>
<evidence type="ECO:0000313" key="3">
    <source>
        <dbReference type="Proteomes" id="UP000653305"/>
    </source>
</evidence>
<comment type="caution">
    <text evidence="2">The sequence shown here is derived from an EMBL/GenBank/DDBJ whole genome shotgun (WGS) entry which is preliminary data.</text>
</comment>
<keyword evidence="3" id="KW-1185">Reference proteome</keyword>
<protein>
    <submittedName>
        <fullName evidence="2">Microtubule-associated protein spiral2-like</fullName>
    </submittedName>
</protein>
<evidence type="ECO:0000259" key="1">
    <source>
        <dbReference type="Pfam" id="PF24714"/>
    </source>
</evidence>
<dbReference type="EMBL" id="BMAC01000708">
    <property type="protein sequence ID" value="GFQ01783.1"/>
    <property type="molecule type" value="Genomic_DNA"/>
</dbReference>
<dbReference type="Gene3D" id="1.25.10.10">
    <property type="entry name" value="Leucine-rich Repeat Variant"/>
    <property type="match status" value="1"/>
</dbReference>